<name>A0A6P5GWB9_ANACO</name>
<dbReference type="PANTHER" id="PTHR34482:SF49">
    <property type="entry name" value="RETROTRANSPOSON GAG DOMAIN-CONTAINING PROTEIN"/>
    <property type="match status" value="1"/>
</dbReference>
<organism evidence="4 5">
    <name type="scientific">Ananas comosus</name>
    <name type="common">Pineapple</name>
    <name type="synonym">Ananas ananas</name>
    <dbReference type="NCBI Taxonomy" id="4615"/>
    <lineage>
        <taxon>Eukaryota</taxon>
        <taxon>Viridiplantae</taxon>
        <taxon>Streptophyta</taxon>
        <taxon>Embryophyta</taxon>
        <taxon>Tracheophyta</taxon>
        <taxon>Spermatophyta</taxon>
        <taxon>Magnoliopsida</taxon>
        <taxon>Liliopsida</taxon>
        <taxon>Poales</taxon>
        <taxon>Bromeliaceae</taxon>
        <taxon>Bromelioideae</taxon>
        <taxon>Ananas</taxon>
    </lineage>
</organism>
<dbReference type="GO" id="GO:0008270">
    <property type="term" value="F:zinc ion binding"/>
    <property type="evidence" value="ECO:0007669"/>
    <property type="project" value="UniProtKB-KW"/>
</dbReference>
<sequence length="457" mass="50702">MFAFQEPMAPRRRYARGTAPTPLPEVPESAVPPVAPESAGPGEVQELRAQVTALAGQVGRLQDLMERQMATVAAMAAAGRDPPAPSVRAPNAAEGEGVPVAPVAAQPPLVDIPPAASSSPTPAAAAEEAERERGYTALTRFTKFHPPTFDGEVIDPWTVETWLASMETLFEDIYTEERDRVNLAAHCFDKRARVWWKRVKQDRSSDLPPINWEEFRRMMFAEYFPDSDKRKMREDFRKLKQGNRTVREYEREFTHILNCVPDVSTTEQDRADCFVRGLRPGVFRLVHAFKFHTFAEALDRALWVEHGNACEREEREASEKDKGRKRRGGGFGDQSGSKKPPKYPRERSEGREVQRCVFCGGDHRATQCEHRRGRCYECGQVGHMARDCPRKAPFALPVASAPAIPGHYGGAPPMVASTGRALAPRQPEAARSAPSGRVYAAQVEEPAVADDVMAGMV</sequence>
<keyword evidence="4" id="KW-1185">Reference proteome</keyword>
<dbReference type="AlphaFoldDB" id="A0A6P5GWB9"/>
<dbReference type="SUPFAM" id="SSF57756">
    <property type="entry name" value="Retrovirus zinc finger-like domains"/>
    <property type="match status" value="1"/>
</dbReference>
<dbReference type="OrthoDB" id="695705at2759"/>
<accession>A0A6P5GWB9</accession>
<keyword evidence="1" id="KW-0862">Zinc</keyword>
<evidence type="ECO:0000256" key="1">
    <source>
        <dbReference type="PROSITE-ProRule" id="PRU00047"/>
    </source>
</evidence>
<keyword evidence="1" id="KW-0863">Zinc-finger</keyword>
<evidence type="ECO:0000256" key="2">
    <source>
        <dbReference type="SAM" id="MobiDB-lite"/>
    </source>
</evidence>
<reference evidence="4" key="1">
    <citation type="journal article" date="2015" name="Nat. Genet.">
        <title>The pineapple genome and the evolution of CAM photosynthesis.</title>
        <authorList>
            <person name="Ming R."/>
            <person name="VanBuren R."/>
            <person name="Wai C.M."/>
            <person name="Tang H."/>
            <person name="Schatz M.C."/>
            <person name="Bowers J.E."/>
            <person name="Lyons E."/>
            <person name="Wang M.L."/>
            <person name="Chen J."/>
            <person name="Biggers E."/>
            <person name="Zhang J."/>
            <person name="Huang L."/>
            <person name="Zhang L."/>
            <person name="Miao W."/>
            <person name="Zhang J."/>
            <person name="Ye Z."/>
            <person name="Miao C."/>
            <person name="Lin Z."/>
            <person name="Wang H."/>
            <person name="Zhou H."/>
            <person name="Yim W.C."/>
            <person name="Priest H.D."/>
            <person name="Zheng C."/>
            <person name="Woodhouse M."/>
            <person name="Edger P.P."/>
            <person name="Guyot R."/>
            <person name="Guo H.B."/>
            <person name="Guo H."/>
            <person name="Zheng G."/>
            <person name="Singh R."/>
            <person name="Sharma A."/>
            <person name="Min X."/>
            <person name="Zheng Y."/>
            <person name="Lee H."/>
            <person name="Gurtowski J."/>
            <person name="Sedlazeck F.J."/>
            <person name="Harkess A."/>
            <person name="McKain M.R."/>
            <person name="Liao Z."/>
            <person name="Fang J."/>
            <person name="Liu J."/>
            <person name="Zhang X."/>
            <person name="Zhang Q."/>
            <person name="Hu W."/>
            <person name="Qin Y."/>
            <person name="Wang K."/>
            <person name="Chen L.Y."/>
            <person name="Shirley N."/>
            <person name="Lin Y.R."/>
            <person name="Liu L.Y."/>
            <person name="Hernandez A.G."/>
            <person name="Wright C.L."/>
            <person name="Bulone V."/>
            <person name="Tuskan G.A."/>
            <person name="Heath K."/>
            <person name="Zee F."/>
            <person name="Moore P.H."/>
            <person name="Sunkar R."/>
            <person name="Leebens-Mack J.H."/>
            <person name="Mockler T."/>
            <person name="Bennetzen J.L."/>
            <person name="Freeling M."/>
            <person name="Sankoff D."/>
            <person name="Paterson A.H."/>
            <person name="Zhu X."/>
            <person name="Yang X."/>
            <person name="Smith J.A."/>
            <person name="Cushman J.C."/>
            <person name="Paull R.E."/>
            <person name="Yu Q."/>
        </authorList>
    </citation>
    <scope>NUCLEOTIDE SEQUENCE [LARGE SCALE GENOMIC DNA]</scope>
    <source>
        <strain evidence="4">cv. F153</strain>
    </source>
</reference>
<feature type="domain" description="CCHC-type" evidence="3">
    <location>
        <begin position="374"/>
        <end position="390"/>
    </location>
</feature>
<reference evidence="5" key="2">
    <citation type="submission" date="2025-08" db="UniProtKB">
        <authorList>
            <consortium name="RefSeq"/>
        </authorList>
    </citation>
    <scope>IDENTIFICATION</scope>
    <source>
        <tissue evidence="5">Leaf</tissue>
    </source>
</reference>
<dbReference type="Pfam" id="PF00098">
    <property type="entry name" value="zf-CCHC"/>
    <property type="match status" value="1"/>
</dbReference>
<feature type="compositionally biased region" description="Low complexity" evidence="2">
    <location>
        <begin position="113"/>
        <end position="126"/>
    </location>
</feature>
<feature type="region of interest" description="Disordered" evidence="2">
    <location>
        <begin position="313"/>
        <end position="348"/>
    </location>
</feature>
<feature type="compositionally biased region" description="Basic and acidic residues" evidence="2">
    <location>
        <begin position="313"/>
        <end position="322"/>
    </location>
</feature>
<feature type="region of interest" description="Disordered" evidence="2">
    <location>
        <begin position="1"/>
        <end position="44"/>
    </location>
</feature>
<dbReference type="PROSITE" id="PS50158">
    <property type="entry name" value="ZF_CCHC"/>
    <property type="match status" value="1"/>
</dbReference>
<dbReference type="PANTHER" id="PTHR34482">
    <property type="entry name" value="DNA DAMAGE-INDUCIBLE PROTEIN 1-LIKE"/>
    <property type="match status" value="1"/>
</dbReference>
<protein>
    <submittedName>
        <fullName evidence="5">Zinc finger CCHC domain-containing protein 5-like</fullName>
    </submittedName>
</protein>
<dbReference type="Pfam" id="PF03732">
    <property type="entry name" value="Retrotrans_gag"/>
    <property type="match status" value="1"/>
</dbReference>
<evidence type="ECO:0000313" key="4">
    <source>
        <dbReference type="Proteomes" id="UP000515123"/>
    </source>
</evidence>
<keyword evidence="1" id="KW-0479">Metal-binding</keyword>
<feature type="compositionally biased region" description="Low complexity" evidence="2">
    <location>
        <begin position="26"/>
        <end position="43"/>
    </location>
</feature>
<evidence type="ECO:0000313" key="5">
    <source>
        <dbReference type="RefSeq" id="XP_020109915.1"/>
    </source>
</evidence>
<feature type="region of interest" description="Disordered" evidence="2">
    <location>
        <begin position="112"/>
        <end position="132"/>
    </location>
</feature>
<evidence type="ECO:0000259" key="3">
    <source>
        <dbReference type="PROSITE" id="PS50158"/>
    </source>
</evidence>
<proteinExistence type="predicted"/>
<dbReference type="RefSeq" id="XP_020109915.1">
    <property type="nucleotide sequence ID" value="XM_020254326.1"/>
</dbReference>
<dbReference type="GeneID" id="109725225"/>
<gene>
    <name evidence="5" type="primary">LOC109725225</name>
</gene>
<dbReference type="Gene3D" id="4.10.60.10">
    <property type="entry name" value="Zinc finger, CCHC-type"/>
    <property type="match status" value="1"/>
</dbReference>
<dbReference type="InterPro" id="IPR036875">
    <property type="entry name" value="Znf_CCHC_sf"/>
</dbReference>
<dbReference type="Proteomes" id="UP000515123">
    <property type="component" value="Linkage group 19"/>
</dbReference>
<dbReference type="SMART" id="SM00343">
    <property type="entry name" value="ZnF_C2HC"/>
    <property type="match status" value="2"/>
</dbReference>
<feature type="region of interest" description="Disordered" evidence="2">
    <location>
        <begin position="76"/>
        <end position="95"/>
    </location>
</feature>
<dbReference type="GO" id="GO:0003676">
    <property type="term" value="F:nucleic acid binding"/>
    <property type="evidence" value="ECO:0007669"/>
    <property type="project" value="InterPro"/>
</dbReference>
<dbReference type="InterPro" id="IPR001878">
    <property type="entry name" value="Znf_CCHC"/>
</dbReference>
<dbReference type="InterPro" id="IPR005162">
    <property type="entry name" value="Retrotrans_gag_dom"/>
</dbReference>